<dbReference type="EMBL" id="LKAM01000003">
    <property type="protein sequence ID" value="KUM49314.1"/>
    <property type="molecule type" value="Genomic_DNA"/>
</dbReference>
<comment type="caution">
    <text evidence="1">The sequence shown here is derived from an EMBL/GenBank/DDBJ whole genome shotgun (WGS) entry which is preliminary data.</text>
</comment>
<proteinExistence type="predicted"/>
<reference evidence="1" key="1">
    <citation type="journal article" date="2015" name="Genome Biol. Evol.">
        <title>Organellar Genomes of White Spruce (Picea glauca): Assembly and Annotation.</title>
        <authorList>
            <person name="Jackman S.D."/>
            <person name="Warren R.L."/>
            <person name="Gibb E.A."/>
            <person name="Vandervalk B.P."/>
            <person name="Mohamadi H."/>
            <person name="Chu J."/>
            <person name="Raymond A."/>
            <person name="Pleasance S."/>
            <person name="Coope R."/>
            <person name="Wildung M.R."/>
            <person name="Ritland C.E."/>
            <person name="Bousquet J."/>
            <person name="Jones S.J."/>
            <person name="Bohlmann J."/>
            <person name="Birol I."/>
        </authorList>
    </citation>
    <scope>NUCLEOTIDE SEQUENCE [LARGE SCALE GENOMIC DNA]</scope>
    <source>
        <tissue evidence="1">Flushing bud</tissue>
    </source>
</reference>
<sequence>MTMQKPSTIRMAFIQQLAWDLFTLRNPSASIPVKTDPFSLVFR</sequence>
<gene>
    <name evidence="1" type="ORF">ABT39_MTgene3863</name>
</gene>
<dbReference type="AlphaFoldDB" id="A0A101M1Q2"/>
<protein>
    <submittedName>
        <fullName evidence="1">Uncharacterized protein</fullName>
    </submittedName>
</protein>
<geneLocation type="mitochondrion" evidence="1"/>
<keyword evidence="1" id="KW-0496">Mitochondrion</keyword>
<accession>A0A101M1Q2</accession>
<organism evidence="1">
    <name type="scientific">Picea glauca</name>
    <name type="common">White spruce</name>
    <name type="synonym">Pinus glauca</name>
    <dbReference type="NCBI Taxonomy" id="3330"/>
    <lineage>
        <taxon>Eukaryota</taxon>
        <taxon>Viridiplantae</taxon>
        <taxon>Streptophyta</taxon>
        <taxon>Embryophyta</taxon>
        <taxon>Tracheophyta</taxon>
        <taxon>Spermatophyta</taxon>
        <taxon>Pinopsida</taxon>
        <taxon>Pinidae</taxon>
        <taxon>Conifers I</taxon>
        <taxon>Pinales</taxon>
        <taxon>Pinaceae</taxon>
        <taxon>Picea</taxon>
    </lineage>
</organism>
<evidence type="ECO:0000313" key="1">
    <source>
        <dbReference type="EMBL" id="KUM49314.1"/>
    </source>
</evidence>
<name>A0A101M1Q2_PICGL</name>